<evidence type="ECO:0000313" key="4">
    <source>
        <dbReference type="Proteomes" id="UP000337189"/>
    </source>
</evidence>
<proteinExistence type="predicted"/>
<dbReference type="AlphaFoldDB" id="A0A5E4UNU4"/>
<feature type="domain" description="Acyl-CoA thioesterase-like N-terminal HotDog" evidence="1">
    <location>
        <begin position="28"/>
        <end position="107"/>
    </location>
</feature>
<accession>A0A5E4UNU4</accession>
<name>A0A5E4UNU4_9BURK</name>
<dbReference type="EMBL" id="CABPSJ010000002">
    <property type="protein sequence ID" value="VVE00759.1"/>
    <property type="molecule type" value="Genomic_DNA"/>
</dbReference>
<evidence type="ECO:0000259" key="1">
    <source>
        <dbReference type="Pfam" id="PF13622"/>
    </source>
</evidence>
<dbReference type="OrthoDB" id="9135640at2"/>
<dbReference type="InterPro" id="IPR042171">
    <property type="entry name" value="Acyl-CoA_hotdog"/>
</dbReference>
<dbReference type="InterPro" id="IPR029069">
    <property type="entry name" value="HotDog_dom_sf"/>
</dbReference>
<sequence length="273" mass="29952">MNIIDKNAQIAQIHEASRPGTLVKLDSSWWRFGGLHGGLTSSLLTGAVRDKSQGRVLQQISARFRRALRTPFILEAHEPCQGKTVSWLDAGAIQEGHVAISASAVFAEPQQRFAQTFTPRMPVVPPWSQCPVFSVPLEFAPFAHHTEIRAVGNVRPFSGGAEPELMAWLRLVADDLPPDEARLVMLMDALPPSYAAVRAAPLPLPTVMFSDTPGSQLAHAVSPWVLLRARTDVCRSDGWLLERLNAWTPDGAHIGSAEQLRVMLDQTHSSKVH</sequence>
<evidence type="ECO:0000313" key="3">
    <source>
        <dbReference type="EMBL" id="VVE00759.1"/>
    </source>
</evidence>
<evidence type="ECO:0008006" key="5">
    <source>
        <dbReference type="Google" id="ProtNLM"/>
    </source>
</evidence>
<protein>
    <recommendedName>
        <fullName evidence="5">Acyl-CoA thioesterase</fullName>
    </recommendedName>
</protein>
<dbReference type="SUPFAM" id="SSF54637">
    <property type="entry name" value="Thioesterase/thiol ester dehydrase-isomerase"/>
    <property type="match status" value="2"/>
</dbReference>
<dbReference type="InterPro" id="IPR049450">
    <property type="entry name" value="ACOT8-like_C"/>
</dbReference>
<gene>
    <name evidence="3" type="ORF">PCO31110_02136</name>
</gene>
<dbReference type="Pfam" id="PF20789">
    <property type="entry name" value="4HBT_3C"/>
    <property type="match status" value="1"/>
</dbReference>
<dbReference type="Proteomes" id="UP000337189">
    <property type="component" value="Unassembled WGS sequence"/>
</dbReference>
<dbReference type="InterPro" id="IPR049449">
    <property type="entry name" value="TesB_ACOT8-like_N"/>
</dbReference>
<dbReference type="RefSeq" id="WP_150690391.1">
    <property type="nucleotide sequence ID" value="NZ_CABPSJ010000002.1"/>
</dbReference>
<dbReference type="Gene3D" id="2.40.160.210">
    <property type="entry name" value="Acyl-CoA thioesterase, double hotdog domain"/>
    <property type="match status" value="1"/>
</dbReference>
<evidence type="ECO:0000259" key="2">
    <source>
        <dbReference type="Pfam" id="PF20789"/>
    </source>
</evidence>
<feature type="domain" description="Acyl-CoA thioesterase-like C-terminal" evidence="2">
    <location>
        <begin position="133"/>
        <end position="260"/>
    </location>
</feature>
<reference evidence="3 4" key="1">
    <citation type="submission" date="2019-08" db="EMBL/GenBank/DDBJ databases">
        <authorList>
            <person name="Peeters C."/>
        </authorList>
    </citation>
    <scope>NUCLEOTIDE SEQUENCE [LARGE SCALE GENOMIC DNA]</scope>
    <source>
        <strain evidence="3 4">LMG 31110</strain>
    </source>
</reference>
<dbReference type="Pfam" id="PF13622">
    <property type="entry name" value="4HBT_3"/>
    <property type="match status" value="1"/>
</dbReference>
<organism evidence="3 4">
    <name type="scientific">Pandoraea communis</name>
    <dbReference type="NCBI Taxonomy" id="2508297"/>
    <lineage>
        <taxon>Bacteria</taxon>
        <taxon>Pseudomonadati</taxon>
        <taxon>Pseudomonadota</taxon>
        <taxon>Betaproteobacteria</taxon>
        <taxon>Burkholderiales</taxon>
        <taxon>Burkholderiaceae</taxon>
        <taxon>Pandoraea</taxon>
    </lineage>
</organism>